<reference evidence="2 3" key="1">
    <citation type="submission" date="2020-08" db="EMBL/GenBank/DDBJ databases">
        <title>Whole genome shotgun sequence of Actinocatenispora thailandica NBRC 105041.</title>
        <authorList>
            <person name="Komaki H."/>
            <person name="Tamura T."/>
        </authorList>
    </citation>
    <scope>NUCLEOTIDE SEQUENCE [LARGE SCALE GENOMIC DNA]</scope>
    <source>
        <strain evidence="2 3">NBRC 105041</strain>
    </source>
</reference>
<feature type="region of interest" description="Disordered" evidence="1">
    <location>
        <begin position="26"/>
        <end position="52"/>
    </location>
</feature>
<dbReference type="EMBL" id="AP023355">
    <property type="protein sequence ID" value="BCJ34751.1"/>
    <property type="molecule type" value="Genomic_DNA"/>
</dbReference>
<organism evidence="2 3">
    <name type="scientific">Actinocatenispora thailandica</name>
    <dbReference type="NCBI Taxonomy" id="227318"/>
    <lineage>
        <taxon>Bacteria</taxon>
        <taxon>Bacillati</taxon>
        <taxon>Actinomycetota</taxon>
        <taxon>Actinomycetes</taxon>
        <taxon>Micromonosporales</taxon>
        <taxon>Micromonosporaceae</taxon>
        <taxon>Actinocatenispora</taxon>
    </lineage>
</organism>
<dbReference type="AlphaFoldDB" id="A0A7R7DNC4"/>
<name>A0A7R7DNC4_9ACTN</name>
<accession>A0A7R7DNC4</accession>
<gene>
    <name evidence="2" type="ORF">Athai_22540</name>
</gene>
<evidence type="ECO:0000256" key="1">
    <source>
        <dbReference type="SAM" id="MobiDB-lite"/>
    </source>
</evidence>
<sequence>MAVEARGGIATAEVRVHTGAECARAGDAGRVVPSPTGADRPSYRDLSGMPGA</sequence>
<evidence type="ECO:0000313" key="3">
    <source>
        <dbReference type="Proteomes" id="UP000611640"/>
    </source>
</evidence>
<evidence type="ECO:0000313" key="2">
    <source>
        <dbReference type="EMBL" id="BCJ34751.1"/>
    </source>
</evidence>
<dbReference type="Proteomes" id="UP000611640">
    <property type="component" value="Chromosome"/>
</dbReference>
<dbReference type="KEGG" id="atl:Athai_22540"/>
<protein>
    <submittedName>
        <fullName evidence="2">Uncharacterized protein</fullName>
    </submittedName>
</protein>
<proteinExistence type="predicted"/>
<keyword evidence="3" id="KW-1185">Reference proteome</keyword>